<evidence type="ECO:0000313" key="3">
    <source>
        <dbReference type="Proteomes" id="UP000250235"/>
    </source>
</evidence>
<protein>
    <submittedName>
        <fullName evidence="2">Uncharacterized protein</fullName>
    </submittedName>
</protein>
<reference evidence="2 3" key="1">
    <citation type="journal article" date="2015" name="Proc. Natl. Acad. Sci. U.S.A.">
        <title>The resurrection genome of Boea hygrometrica: A blueprint for survival of dehydration.</title>
        <authorList>
            <person name="Xiao L."/>
            <person name="Yang G."/>
            <person name="Zhang L."/>
            <person name="Yang X."/>
            <person name="Zhao S."/>
            <person name="Ji Z."/>
            <person name="Zhou Q."/>
            <person name="Hu M."/>
            <person name="Wang Y."/>
            <person name="Chen M."/>
            <person name="Xu Y."/>
            <person name="Jin H."/>
            <person name="Xiao X."/>
            <person name="Hu G."/>
            <person name="Bao F."/>
            <person name="Hu Y."/>
            <person name="Wan P."/>
            <person name="Li L."/>
            <person name="Deng X."/>
            <person name="Kuang T."/>
            <person name="Xiang C."/>
            <person name="Zhu J.K."/>
            <person name="Oliver M.J."/>
            <person name="He Y."/>
        </authorList>
    </citation>
    <scope>NUCLEOTIDE SEQUENCE [LARGE SCALE GENOMIC DNA]</scope>
    <source>
        <strain evidence="3">cv. XS01</strain>
    </source>
</reference>
<evidence type="ECO:0000256" key="1">
    <source>
        <dbReference type="SAM" id="MobiDB-lite"/>
    </source>
</evidence>
<accession>A0A2Z7A6E8</accession>
<feature type="region of interest" description="Disordered" evidence="1">
    <location>
        <begin position="105"/>
        <end position="163"/>
    </location>
</feature>
<organism evidence="2 3">
    <name type="scientific">Dorcoceras hygrometricum</name>
    <dbReference type="NCBI Taxonomy" id="472368"/>
    <lineage>
        <taxon>Eukaryota</taxon>
        <taxon>Viridiplantae</taxon>
        <taxon>Streptophyta</taxon>
        <taxon>Embryophyta</taxon>
        <taxon>Tracheophyta</taxon>
        <taxon>Spermatophyta</taxon>
        <taxon>Magnoliopsida</taxon>
        <taxon>eudicotyledons</taxon>
        <taxon>Gunneridae</taxon>
        <taxon>Pentapetalae</taxon>
        <taxon>asterids</taxon>
        <taxon>lamiids</taxon>
        <taxon>Lamiales</taxon>
        <taxon>Gesneriaceae</taxon>
        <taxon>Didymocarpoideae</taxon>
        <taxon>Trichosporeae</taxon>
        <taxon>Loxocarpinae</taxon>
        <taxon>Dorcoceras</taxon>
    </lineage>
</organism>
<proteinExistence type="predicted"/>
<feature type="compositionally biased region" description="Basic residues" evidence="1">
    <location>
        <begin position="140"/>
        <end position="151"/>
    </location>
</feature>
<evidence type="ECO:0000313" key="2">
    <source>
        <dbReference type="EMBL" id="KZV14412.1"/>
    </source>
</evidence>
<dbReference type="PANTHER" id="PTHR31286:SF168">
    <property type="entry name" value="DUF4283 DOMAIN-CONTAINING PROTEIN"/>
    <property type="match status" value="1"/>
</dbReference>
<dbReference type="Proteomes" id="UP000250235">
    <property type="component" value="Unassembled WGS sequence"/>
</dbReference>
<name>A0A2Z7A6E8_9LAMI</name>
<feature type="compositionally biased region" description="Basic and acidic residues" evidence="1">
    <location>
        <begin position="128"/>
        <end position="139"/>
    </location>
</feature>
<dbReference type="OrthoDB" id="1746909at2759"/>
<gene>
    <name evidence="2" type="ORF">F511_43389</name>
</gene>
<dbReference type="EMBL" id="KV020689">
    <property type="protein sequence ID" value="KZV14412.1"/>
    <property type="molecule type" value="Genomic_DNA"/>
</dbReference>
<dbReference type="AlphaFoldDB" id="A0A2Z7A6E8"/>
<dbReference type="PANTHER" id="PTHR31286">
    <property type="entry name" value="GLYCINE-RICH CELL WALL STRUCTURAL PROTEIN 1.8-LIKE"/>
    <property type="match status" value="1"/>
</dbReference>
<keyword evidence="3" id="KW-1185">Reference proteome</keyword>
<sequence>MVQIHGLPSDCWTNVFLSKLASVIGKPLYMDRVTYMRTNENFARVLVELNITTERRREVGVQLPTGITIQASFVYEGEPKFCEICQMMGHATMHCKREEIRKGKMKVDDMDQPTNEEPVPVDIPQAPPRDKTPNAEKKSMSRSRNRKRSVSRNRASTSNTKVDEKCSMEVNNPLDDVDNQSAGLDNKQYSEAVDSVGKKETHNAKDNRVQGNITGKSASLNEANTVNEDDFQIVGKRGKVVKKKNVQQNLVVESNSPTNTTKTVAKITEDCDKMAGQSSCNQNRVVLEEMTNNKSITNTKIGVMDGTASKEKTQQVGKQGKTPKKKNSAKIPIKKNEAESSSCDTDFVVVDPKTGLPILDGKTYTKKQIELGRRISSASNQL</sequence>
<dbReference type="InterPro" id="IPR040256">
    <property type="entry name" value="At4g02000-like"/>
</dbReference>
<feature type="region of interest" description="Disordered" evidence="1">
    <location>
        <begin position="306"/>
        <end position="343"/>
    </location>
</feature>